<organism evidence="4 5">
    <name type="scientific">Staphylococcus warneri</name>
    <dbReference type="NCBI Taxonomy" id="1292"/>
    <lineage>
        <taxon>Bacteria</taxon>
        <taxon>Bacillati</taxon>
        <taxon>Bacillota</taxon>
        <taxon>Bacilli</taxon>
        <taxon>Bacillales</taxon>
        <taxon>Staphylococcaceae</taxon>
        <taxon>Staphylococcus</taxon>
    </lineage>
</organism>
<comment type="caution">
    <text evidence="4">The sequence shown here is derived from an EMBL/GenBank/DDBJ whole genome shotgun (WGS) entry which is preliminary data.</text>
</comment>
<dbReference type="Proteomes" id="UP000261016">
    <property type="component" value="Unassembled WGS sequence"/>
</dbReference>
<keyword evidence="7" id="KW-1185">Reference proteome</keyword>
<evidence type="ECO:0000313" key="6">
    <source>
        <dbReference type="Proteomes" id="UP000481807"/>
    </source>
</evidence>
<dbReference type="EMBL" id="JAANHJ010000001">
    <property type="protein sequence ID" value="MCG6225510.1"/>
    <property type="molecule type" value="Genomic_DNA"/>
</dbReference>
<gene>
    <name evidence="3" type="ORF">D3Z30_02300</name>
    <name evidence="4" type="ORF">DXC19_05235</name>
    <name evidence="2" type="ORF">G8J23_05890</name>
</gene>
<dbReference type="EMBL" id="QSTD01000001">
    <property type="protein sequence ID" value="RGM32912.1"/>
    <property type="molecule type" value="Genomic_DNA"/>
</dbReference>
<protein>
    <submittedName>
        <fullName evidence="4">Uncharacterized protein</fullName>
    </submittedName>
</protein>
<evidence type="ECO:0000313" key="2">
    <source>
        <dbReference type="EMBL" id="MCG6225510.1"/>
    </source>
</evidence>
<reference evidence="2 7" key="3">
    <citation type="submission" date="2020-03" db="EMBL/GenBank/DDBJ databases">
        <title>Comparative genetics of Staphylococcus warneri persistents from caprine mastitis.</title>
        <authorList>
            <person name="Franca C.A."/>
            <person name="Rosa D.S."/>
            <person name="Silva A."/>
            <person name="Rodrigues D.L.N."/>
            <person name="Santos R.G."/>
            <person name="Castillo R.E.H."/>
            <person name="Moreira M.A.S."/>
            <person name="Lima M.C."/>
            <person name="Gouveia G.V."/>
            <person name="Gouveia J.J.S."/>
            <person name="Souza R.F.S."/>
            <person name="Bertram B."/>
            <person name="Azevedo V."/>
            <person name="Costa M."/>
        </authorList>
    </citation>
    <scope>NUCLEOTIDE SEQUENCE [LARGE SCALE GENOMIC DNA]</scope>
    <source>
        <strain evidence="2 7">Cap 9.2</strain>
    </source>
</reference>
<name>A0A5F0TZX4_STAWA</name>
<evidence type="ECO:0000313" key="3">
    <source>
        <dbReference type="EMBL" id="NBH29811.1"/>
    </source>
</evidence>
<dbReference type="Proteomes" id="UP000814367">
    <property type="component" value="Unassembled WGS sequence"/>
</dbReference>
<sequence length="59" mass="6756">MSLLSIILIVLLVILLFRVGISIIRFLISAGIILLCIYLAYQGIIWLMDNYDKLIAYIQ</sequence>
<dbReference type="Proteomes" id="UP000481807">
    <property type="component" value="Unassembled WGS sequence"/>
</dbReference>
<evidence type="ECO:0000256" key="1">
    <source>
        <dbReference type="SAM" id="Phobius"/>
    </source>
</evidence>
<keyword evidence="1" id="KW-1133">Transmembrane helix</keyword>
<dbReference type="EMBL" id="QXWP01000001">
    <property type="protein sequence ID" value="NBH29811.1"/>
    <property type="molecule type" value="Genomic_DNA"/>
</dbReference>
<reference evidence="4 5" key="1">
    <citation type="submission" date="2018-08" db="EMBL/GenBank/DDBJ databases">
        <title>A genome reference for cultivated species of the human gut microbiota.</title>
        <authorList>
            <person name="Zou Y."/>
            <person name="Xue W."/>
            <person name="Luo G."/>
        </authorList>
    </citation>
    <scope>NUCLEOTIDE SEQUENCE [LARGE SCALE GENOMIC DNA]</scope>
    <source>
        <strain evidence="4 5">OM08-17AT</strain>
    </source>
</reference>
<reference evidence="3 6" key="2">
    <citation type="submission" date="2018-08" db="EMBL/GenBank/DDBJ databases">
        <title>Murine metabolic-syndrome-specific gut microbial biobank.</title>
        <authorList>
            <person name="Liu C."/>
        </authorList>
    </citation>
    <scope>NUCLEOTIDE SEQUENCE [LARGE SCALE GENOMIC DNA]</scope>
    <source>
        <strain evidence="3 6">1XD21-27</strain>
    </source>
</reference>
<dbReference type="GeneID" id="58059924"/>
<accession>A0A5F0TZX4</accession>
<evidence type="ECO:0000313" key="5">
    <source>
        <dbReference type="Proteomes" id="UP000261016"/>
    </source>
</evidence>
<keyword evidence="1" id="KW-0472">Membrane</keyword>
<dbReference type="AlphaFoldDB" id="A0A5F0TZX4"/>
<dbReference type="RefSeq" id="WP_002467420.1">
    <property type="nucleotide sequence ID" value="NZ_CABMFV010000001.1"/>
</dbReference>
<keyword evidence="1" id="KW-0812">Transmembrane</keyword>
<evidence type="ECO:0000313" key="4">
    <source>
        <dbReference type="EMBL" id="RGM32912.1"/>
    </source>
</evidence>
<proteinExistence type="predicted"/>
<feature type="transmembrane region" description="Helical" evidence="1">
    <location>
        <begin position="28"/>
        <end position="48"/>
    </location>
</feature>
<evidence type="ECO:0000313" key="7">
    <source>
        <dbReference type="Proteomes" id="UP000814367"/>
    </source>
</evidence>